<evidence type="ECO:0000256" key="5">
    <source>
        <dbReference type="SAM" id="MobiDB-lite"/>
    </source>
</evidence>
<dbReference type="Gene3D" id="3.30.200.20">
    <property type="entry name" value="Phosphorylase Kinase, domain 1"/>
    <property type="match status" value="1"/>
</dbReference>
<evidence type="ECO:0000259" key="6">
    <source>
        <dbReference type="PROSITE" id="PS50001"/>
    </source>
</evidence>
<dbReference type="AlphaFoldDB" id="A0A915LB55"/>
<evidence type="ECO:0000256" key="1">
    <source>
        <dbReference type="ARBA" id="ARBA00022741"/>
    </source>
</evidence>
<dbReference type="PROSITE" id="PS00107">
    <property type="entry name" value="PROTEIN_KINASE_ATP"/>
    <property type="match status" value="1"/>
</dbReference>
<dbReference type="GO" id="GO:0005524">
    <property type="term" value="F:ATP binding"/>
    <property type="evidence" value="ECO:0007669"/>
    <property type="project" value="UniProtKB-UniRule"/>
</dbReference>
<dbReference type="SUPFAM" id="SSF56112">
    <property type="entry name" value="Protein kinase-like (PK-like)"/>
    <property type="match status" value="1"/>
</dbReference>
<dbReference type="SUPFAM" id="SSF55550">
    <property type="entry name" value="SH2 domain"/>
    <property type="match status" value="1"/>
</dbReference>
<keyword evidence="1 4" id="KW-0547">Nucleotide-binding</keyword>
<evidence type="ECO:0000256" key="2">
    <source>
        <dbReference type="ARBA" id="ARBA00022840"/>
    </source>
</evidence>
<feature type="region of interest" description="Disordered" evidence="5">
    <location>
        <begin position="1"/>
        <end position="32"/>
    </location>
</feature>
<feature type="binding site" evidence="4">
    <location>
        <position position="209"/>
    </location>
    <ligand>
        <name>ATP</name>
        <dbReference type="ChEBI" id="CHEBI:30616"/>
    </ligand>
</feature>
<evidence type="ECO:0000256" key="3">
    <source>
        <dbReference type="PROSITE-ProRule" id="PRU00191"/>
    </source>
</evidence>
<dbReference type="Pfam" id="PF00069">
    <property type="entry name" value="Pkinase"/>
    <property type="match status" value="1"/>
</dbReference>
<keyword evidence="8" id="KW-1185">Reference proteome</keyword>
<keyword evidence="2 4" id="KW-0067">ATP-binding</keyword>
<evidence type="ECO:0000313" key="8">
    <source>
        <dbReference type="Proteomes" id="UP000887565"/>
    </source>
</evidence>
<dbReference type="InterPro" id="IPR017441">
    <property type="entry name" value="Protein_kinase_ATP_BS"/>
</dbReference>
<dbReference type="Gene3D" id="3.30.505.10">
    <property type="entry name" value="SH2 domain"/>
    <property type="match status" value="1"/>
</dbReference>
<dbReference type="WBParaSite" id="nRc.2.0.1.t48365-RA">
    <property type="protein sequence ID" value="nRc.2.0.1.t48365-RA"/>
    <property type="gene ID" value="nRc.2.0.1.g48365"/>
</dbReference>
<keyword evidence="3" id="KW-0727">SH2 domain</keyword>
<dbReference type="InterPro" id="IPR000980">
    <property type="entry name" value="SH2"/>
</dbReference>
<dbReference type="InterPro" id="IPR050198">
    <property type="entry name" value="Non-receptor_tyrosine_kinases"/>
</dbReference>
<proteinExistence type="predicted"/>
<protein>
    <submittedName>
        <fullName evidence="9">Non-specific protein-tyrosine kinase</fullName>
    </submittedName>
</protein>
<feature type="domain" description="SH2" evidence="6">
    <location>
        <begin position="70"/>
        <end position="163"/>
    </location>
</feature>
<reference evidence="9" key="1">
    <citation type="submission" date="2022-11" db="UniProtKB">
        <authorList>
            <consortium name="WormBaseParasite"/>
        </authorList>
    </citation>
    <scope>IDENTIFICATION</scope>
</reference>
<evidence type="ECO:0000256" key="4">
    <source>
        <dbReference type="PROSITE-ProRule" id="PRU10141"/>
    </source>
</evidence>
<dbReference type="SMART" id="SM00252">
    <property type="entry name" value="SH2"/>
    <property type="match status" value="1"/>
</dbReference>
<dbReference type="InterPro" id="IPR000719">
    <property type="entry name" value="Prot_kinase_dom"/>
</dbReference>
<evidence type="ECO:0000313" key="9">
    <source>
        <dbReference type="WBParaSite" id="nRc.2.0.1.t48365-RA"/>
    </source>
</evidence>
<name>A0A915LB55_ROMCU</name>
<dbReference type="OMA" id="WIRMACK"/>
<dbReference type="InterPro" id="IPR036860">
    <property type="entry name" value="SH2_dom_sf"/>
</dbReference>
<dbReference type="GO" id="GO:0004672">
    <property type="term" value="F:protein kinase activity"/>
    <property type="evidence" value="ECO:0007669"/>
    <property type="project" value="InterPro"/>
</dbReference>
<dbReference type="InterPro" id="IPR011009">
    <property type="entry name" value="Kinase-like_dom_sf"/>
</dbReference>
<dbReference type="PANTHER" id="PTHR24418">
    <property type="entry name" value="TYROSINE-PROTEIN KINASE"/>
    <property type="match status" value="1"/>
</dbReference>
<dbReference type="Proteomes" id="UP000887565">
    <property type="component" value="Unplaced"/>
</dbReference>
<sequence length="271" mass="31337">MKTPRRTRTPMGKTKLAHNKSSGGKSGREDDIKKSQNLSTFGAIFGRLKNVVVKLGLSSLSKRMLSTTDYYHYYVPREEVDQMLKNEGEFLLRAIVTRDARISVILSICGEHKKIDHIVVEYKPSTKLFHFIKEIGRECIPDLVEHHIEKRIPVFGHILKKPVVKCWEEVLGDRIELNTNKILGEGNFAVVYKGKFRITHDKWIRMACKKIKIDKCKNQFDKLEAKRQIIREYDISRTCIHHPNVLSIYGILIETEEVALLMEFCDGILSQ</sequence>
<evidence type="ECO:0000259" key="7">
    <source>
        <dbReference type="PROSITE" id="PS50011"/>
    </source>
</evidence>
<organism evidence="8 9">
    <name type="scientific">Romanomermis culicivorax</name>
    <name type="common">Nematode worm</name>
    <dbReference type="NCBI Taxonomy" id="13658"/>
    <lineage>
        <taxon>Eukaryota</taxon>
        <taxon>Metazoa</taxon>
        <taxon>Ecdysozoa</taxon>
        <taxon>Nematoda</taxon>
        <taxon>Enoplea</taxon>
        <taxon>Dorylaimia</taxon>
        <taxon>Mermithida</taxon>
        <taxon>Mermithoidea</taxon>
        <taxon>Mermithidae</taxon>
        <taxon>Romanomermis</taxon>
    </lineage>
</organism>
<dbReference type="PROSITE" id="PS50001">
    <property type="entry name" value="SH2"/>
    <property type="match status" value="1"/>
</dbReference>
<dbReference type="Pfam" id="PF00017">
    <property type="entry name" value="SH2"/>
    <property type="match status" value="1"/>
</dbReference>
<feature type="domain" description="Protein kinase" evidence="7">
    <location>
        <begin position="177"/>
        <end position="271"/>
    </location>
</feature>
<dbReference type="PROSITE" id="PS50011">
    <property type="entry name" value="PROTEIN_KINASE_DOM"/>
    <property type="match status" value="1"/>
</dbReference>
<accession>A0A915LB55</accession>